<dbReference type="PANTHER" id="PTHR37534:SF20">
    <property type="entry name" value="PRO1A C6 ZINK-FINGER PROTEIN"/>
    <property type="match status" value="1"/>
</dbReference>
<dbReference type="PANTHER" id="PTHR37534">
    <property type="entry name" value="TRANSCRIPTIONAL ACTIVATOR PROTEIN UGA3"/>
    <property type="match status" value="1"/>
</dbReference>
<feature type="region of interest" description="Disordered" evidence="3">
    <location>
        <begin position="89"/>
        <end position="138"/>
    </location>
</feature>
<evidence type="ECO:0000256" key="2">
    <source>
        <dbReference type="ARBA" id="ARBA00023242"/>
    </source>
</evidence>
<dbReference type="Proteomes" id="UP001182556">
    <property type="component" value="Unassembled WGS sequence"/>
</dbReference>
<organism evidence="5 6">
    <name type="scientific">Papiliotrema laurentii</name>
    <name type="common">Cryptococcus laurentii</name>
    <dbReference type="NCBI Taxonomy" id="5418"/>
    <lineage>
        <taxon>Eukaryota</taxon>
        <taxon>Fungi</taxon>
        <taxon>Dikarya</taxon>
        <taxon>Basidiomycota</taxon>
        <taxon>Agaricomycotina</taxon>
        <taxon>Tremellomycetes</taxon>
        <taxon>Tremellales</taxon>
        <taxon>Rhynchogastremaceae</taxon>
        <taxon>Papiliotrema</taxon>
    </lineage>
</organism>
<dbReference type="SMART" id="SM00066">
    <property type="entry name" value="GAL4"/>
    <property type="match status" value="1"/>
</dbReference>
<comment type="subcellular location">
    <subcellularLocation>
        <location evidence="1">Nucleus</location>
    </subcellularLocation>
</comment>
<evidence type="ECO:0000313" key="5">
    <source>
        <dbReference type="EMBL" id="KAK1922320.1"/>
    </source>
</evidence>
<dbReference type="InterPro" id="IPR001138">
    <property type="entry name" value="Zn2Cys6_DnaBD"/>
</dbReference>
<dbReference type="Gene3D" id="4.10.240.10">
    <property type="entry name" value="Zn(2)-C6 fungal-type DNA-binding domain"/>
    <property type="match status" value="1"/>
</dbReference>
<dbReference type="Pfam" id="PF00172">
    <property type="entry name" value="Zn_clus"/>
    <property type="match status" value="1"/>
</dbReference>
<dbReference type="SUPFAM" id="SSF57701">
    <property type="entry name" value="Zn2/Cys6 DNA-binding domain"/>
    <property type="match status" value="1"/>
</dbReference>
<comment type="caution">
    <text evidence="5">The sequence shown here is derived from an EMBL/GenBank/DDBJ whole genome shotgun (WGS) entry which is preliminary data.</text>
</comment>
<dbReference type="PROSITE" id="PS00463">
    <property type="entry name" value="ZN2_CY6_FUNGAL_1"/>
    <property type="match status" value="1"/>
</dbReference>
<evidence type="ECO:0000256" key="1">
    <source>
        <dbReference type="ARBA" id="ARBA00004123"/>
    </source>
</evidence>
<dbReference type="Pfam" id="PF11951">
    <property type="entry name" value="Fungal_trans_2"/>
    <property type="match status" value="1"/>
</dbReference>
<dbReference type="AlphaFoldDB" id="A0AAD9CXI5"/>
<gene>
    <name evidence="5" type="ORF">DB88DRAFT_392123</name>
</gene>
<keyword evidence="6" id="KW-1185">Reference proteome</keyword>
<name>A0AAD9CXI5_PAPLA</name>
<feature type="domain" description="Zn(2)-C6 fungal-type" evidence="4">
    <location>
        <begin position="60"/>
        <end position="90"/>
    </location>
</feature>
<evidence type="ECO:0000313" key="6">
    <source>
        <dbReference type="Proteomes" id="UP001182556"/>
    </source>
</evidence>
<dbReference type="InterPro" id="IPR021858">
    <property type="entry name" value="Fun_TF"/>
</dbReference>
<feature type="compositionally biased region" description="Low complexity" evidence="3">
    <location>
        <begin position="125"/>
        <end position="138"/>
    </location>
</feature>
<feature type="region of interest" description="Disordered" evidence="3">
    <location>
        <begin position="225"/>
        <end position="253"/>
    </location>
</feature>
<reference evidence="5" key="1">
    <citation type="submission" date="2023-02" db="EMBL/GenBank/DDBJ databases">
        <title>Identification and recombinant expression of a fungal hydrolase from Papiliotrema laurentii that hydrolyzes apple cutin and clears colloidal polyester polyurethane.</title>
        <authorList>
            <consortium name="DOE Joint Genome Institute"/>
            <person name="Roman V.A."/>
            <person name="Bojanowski C."/>
            <person name="Crable B.R."/>
            <person name="Wagner D.N."/>
            <person name="Hung C.S."/>
            <person name="Nadeau L.J."/>
            <person name="Schratz L."/>
            <person name="Haridas S."/>
            <person name="Pangilinan J."/>
            <person name="Lipzen A."/>
            <person name="Na H."/>
            <person name="Yan M."/>
            <person name="Ng V."/>
            <person name="Grigoriev I.V."/>
            <person name="Spatafora J.W."/>
            <person name="Barlow D."/>
            <person name="Biffinger J."/>
            <person name="Kelley-Loughnane N."/>
            <person name="Varaljay V.A."/>
            <person name="Crookes-Goodson W.J."/>
        </authorList>
    </citation>
    <scope>NUCLEOTIDE SEQUENCE</scope>
    <source>
        <strain evidence="5">5307AH</strain>
    </source>
</reference>
<accession>A0AAD9CXI5</accession>
<dbReference type="GO" id="GO:0000981">
    <property type="term" value="F:DNA-binding transcription factor activity, RNA polymerase II-specific"/>
    <property type="evidence" value="ECO:0007669"/>
    <property type="project" value="InterPro"/>
</dbReference>
<evidence type="ECO:0000256" key="3">
    <source>
        <dbReference type="SAM" id="MobiDB-lite"/>
    </source>
</evidence>
<protein>
    <submittedName>
        <fullName evidence="5">Fungal-specific transcription factor domain-containing protein</fullName>
    </submittedName>
</protein>
<feature type="region of interest" description="Disordered" evidence="3">
    <location>
        <begin position="31"/>
        <end position="56"/>
    </location>
</feature>
<dbReference type="EMBL" id="JAODAN010000009">
    <property type="protein sequence ID" value="KAK1922320.1"/>
    <property type="molecule type" value="Genomic_DNA"/>
</dbReference>
<dbReference type="InterPro" id="IPR036864">
    <property type="entry name" value="Zn2-C6_fun-type_DNA-bd_sf"/>
</dbReference>
<dbReference type="CDD" id="cd00067">
    <property type="entry name" value="GAL4"/>
    <property type="match status" value="1"/>
</dbReference>
<dbReference type="GO" id="GO:0008270">
    <property type="term" value="F:zinc ion binding"/>
    <property type="evidence" value="ECO:0007669"/>
    <property type="project" value="InterPro"/>
</dbReference>
<dbReference type="GO" id="GO:0005634">
    <property type="term" value="C:nucleus"/>
    <property type="evidence" value="ECO:0007669"/>
    <property type="project" value="UniProtKB-SubCell"/>
</dbReference>
<keyword evidence="2" id="KW-0539">Nucleus</keyword>
<sequence length="767" mass="84135">MSVHLDYAEISRQARRIVDANRARSVLLQQQQLQQQQQASQAEDPDGPRKRVKYTRSTKGCLPCRSHKVKCDETTPTCLRCVASQRQCEYPPPRASSDKKRGSGRSKSVTQVNGDGELGFNAEAGPSQGTTGPPTSMSTPTVDLTKLHAVSGGSAIPGGPITNPILVSFGNGKEEKVSPKQFSPSEIFNLTPNNGPGSSISPNDQTFSSPDLSFLNDLIPGFDSTTTSATDSGGIHGISPPNPFYPHTSPTSTLPVNWGPPASMPQPAPSIPQIANLPKSTLLTRRVGKGKEGATVDPASLNGTPVTALPPRLAQIEGFLHAFSFDDALFEFGPSHRQRALSSAGLNTSTDILSNAFPSSTARTLFNYYCNDTCRILATMGNIGPNPLLAICTPHRLLDTNSAASAAMRMSMLSTSVAHFAHDTEHYMPAADLPASWDEQKAQLKAMSHKFKKAALANILLAAGTDSGAEQTDNLLAACTLLCVRDVVTADPGWKDNMEFVLNFISKRGGPQAMLKSSEYSFTRRYLLENLAAHDVFSYFTTGKEPQLLGNYDSWWFDSVETSKTRWEWESVERTFGISRAMVDLVARITVLDSHKRRLGISLKGHPDEMWDAGQHFIRESHCLLLELDIWGNSLNALPQHFRVTCGDYIYKYMAVIYILGEILEQDTSTPRIVSAVGHVLELCSEASAMRMCVMLIWPLLIAGMFCLEESRPKVRSLFDAFKSDYSEDLATARELLEEQWRGMDEGIGRRTWTDVMKKLDKPVLLI</sequence>
<dbReference type="PROSITE" id="PS50048">
    <property type="entry name" value="ZN2_CY6_FUNGAL_2"/>
    <property type="match status" value="1"/>
</dbReference>
<evidence type="ECO:0000259" key="4">
    <source>
        <dbReference type="PROSITE" id="PS50048"/>
    </source>
</evidence>
<proteinExistence type="predicted"/>